<evidence type="ECO:0000256" key="9">
    <source>
        <dbReference type="RuleBase" id="RU004516"/>
    </source>
</evidence>
<comment type="catalytic activity">
    <reaction evidence="10">
        <text>L-leucine + 2-oxoglutarate = 4-methyl-2-oxopentanoate + L-glutamate</text>
        <dbReference type="Rhea" id="RHEA:18321"/>
        <dbReference type="ChEBI" id="CHEBI:16810"/>
        <dbReference type="ChEBI" id="CHEBI:17865"/>
        <dbReference type="ChEBI" id="CHEBI:29985"/>
        <dbReference type="ChEBI" id="CHEBI:57427"/>
        <dbReference type="EC" id="2.6.1.42"/>
    </reaction>
</comment>
<feature type="compositionally biased region" description="Basic and acidic residues" evidence="11">
    <location>
        <begin position="486"/>
        <end position="502"/>
    </location>
</feature>
<dbReference type="NCBIfam" id="TIGR01123">
    <property type="entry name" value="ilvE_II"/>
    <property type="match status" value="1"/>
</dbReference>
<feature type="region of interest" description="Disordered" evidence="11">
    <location>
        <begin position="409"/>
        <end position="502"/>
    </location>
</feature>
<name>K0QZU7_THAOC</name>
<dbReference type="GO" id="GO:0052656">
    <property type="term" value="F:L-isoleucine-2-oxoglutarate transaminase activity"/>
    <property type="evidence" value="ECO:0007669"/>
    <property type="project" value="RHEA"/>
</dbReference>
<keyword evidence="13" id="KW-1185">Reference proteome</keyword>
<evidence type="ECO:0000256" key="3">
    <source>
        <dbReference type="ARBA" id="ARBA00022576"/>
    </source>
</evidence>
<dbReference type="InterPro" id="IPR043132">
    <property type="entry name" value="BCAT-like_C"/>
</dbReference>
<keyword evidence="5 10" id="KW-0808">Transferase</keyword>
<evidence type="ECO:0000256" key="4">
    <source>
        <dbReference type="ARBA" id="ARBA00022605"/>
    </source>
</evidence>
<feature type="region of interest" description="Disordered" evidence="11">
    <location>
        <begin position="1"/>
        <end position="24"/>
    </location>
</feature>
<feature type="compositionally biased region" description="Low complexity" evidence="11">
    <location>
        <begin position="1"/>
        <end position="13"/>
    </location>
</feature>
<dbReference type="InterPro" id="IPR036038">
    <property type="entry name" value="Aminotransferase-like"/>
</dbReference>
<dbReference type="Pfam" id="PF01063">
    <property type="entry name" value="Aminotran_4"/>
    <property type="match status" value="1"/>
</dbReference>
<comment type="catalytic activity">
    <reaction evidence="10">
        <text>L-valine + 2-oxoglutarate = 3-methyl-2-oxobutanoate + L-glutamate</text>
        <dbReference type="Rhea" id="RHEA:24813"/>
        <dbReference type="ChEBI" id="CHEBI:11851"/>
        <dbReference type="ChEBI" id="CHEBI:16810"/>
        <dbReference type="ChEBI" id="CHEBI:29985"/>
        <dbReference type="ChEBI" id="CHEBI:57762"/>
        <dbReference type="EC" id="2.6.1.42"/>
    </reaction>
</comment>
<comment type="catalytic activity">
    <reaction evidence="10">
        <text>L-isoleucine + 2-oxoglutarate = (S)-3-methyl-2-oxopentanoate + L-glutamate</text>
        <dbReference type="Rhea" id="RHEA:24801"/>
        <dbReference type="ChEBI" id="CHEBI:16810"/>
        <dbReference type="ChEBI" id="CHEBI:29985"/>
        <dbReference type="ChEBI" id="CHEBI:35146"/>
        <dbReference type="ChEBI" id="CHEBI:58045"/>
        <dbReference type="EC" id="2.6.1.42"/>
    </reaction>
</comment>
<keyword evidence="4 10" id="KW-0028">Amino-acid biosynthesis</keyword>
<evidence type="ECO:0000256" key="11">
    <source>
        <dbReference type="SAM" id="MobiDB-lite"/>
    </source>
</evidence>
<dbReference type="PROSITE" id="PS00770">
    <property type="entry name" value="AA_TRANSFER_CLASS_4"/>
    <property type="match status" value="1"/>
</dbReference>
<evidence type="ECO:0000256" key="1">
    <source>
        <dbReference type="ARBA" id="ARBA00001933"/>
    </source>
</evidence>
<proteinExistence type="inferred from homology"/>
<keyword evidence="3 10" id="KW-0032">Aminotransferase</keyword>
<evidence type="ECO:0000256" key="6">
    <source>
        <dbReference type="ARBA" id="ARBA00022898"/>
    </source>
</evidence>
<dbReference type="SUPFAM" id="SSF56752">
    <property type="entry name" value="D-aminoacid aminotransferase-like PLP-dependent enzymes"/>
    <property type="match status" value="1"/>
</dbReference>
<dbReference type="InterPro" id="IPR005786">
    <property type="entry name" value="B_amino_transII"/>
</dbReference>
<dbReference type="Gene3D" id="3.30.470.10">
    <property type="match status" value="1"/>
</dbReference>
<dbReference type="Proteomes" id="UP000266841">
    <property type="component" value="Unassembled WGS sequence"/>
</dbReference>
<dbReference type="InterPro" id="IPR018300">
    <property type="entry name" value="Aminotrans_IV_CS"/>
</dbReference>
<dbReference type="InterPro" id="IPR001544">
    <property type="entry name" value="Aminotrans_IV"/>
</dbReference>
<evidence type="ECO:0000256" key="7">
    <source>
        <dbReference type="ARBA" id="ARBA00023304"/>
    </source>
</evidence>
<comment type="cofactor">
    <cofactor evidence="1 9">
        <name>pyridoxal 5'-phosphate</name>
        <dbReference type="ChEBI" id="CHEBI:597326"/>
    </cofactor>
</comment>
<dbReference type="eggNOG" id="KOG0975">
    <property type="taxonomic scope" value="Eukaryota"/>
</dbReference>
<dbReference type="PANTHER" id="PTHR11825">
    <property type="entry name" value="SUBGROUP IIII AMINOTRANSFERASE"/>
    <property type="match status" value="1"/>
</dbReference>
<dbReference type="EMBL" id="AGNL01048686">
    <property type="protein sequence ID" value="EJK45213.1"/>
    <property type="molecule type" value="Genomic_DNA"/>
</dbReference>
<comment type="caution">
    <text evidence="12">The sequence shown here is derived from an EMBL/GenBank/DDBJ whole genome shotgun (WGS) entry which is preliminary data.</text>
</comment>
<dbReference type="AlphaFoldDB" id="K0QZU7"/>
<comment type="similarity">
    <text evidence="2 8">Belongs to the class-IV pyridoxal-phosphate-dependent aminotransferase family.</text>
</comment>
<reference evidence="12 13" key="1">
    <citation type="journal article" date="2012" name="Genome Biol.">
        <title>Genome and low-iron response of an oceanic diatom adapted to chronic iron limitation.</title>
        <authorList>
            <person name="Lommer M."/>
            <person name="Specht M."/>
            <person name="Roy A.S."/>
            <person name="Kraemer L."/>
            <person name="Andreson R."/>
            <person name="Gutowska M.A."/>
            <person name="Wolf J."/>
            <person name="Bergner S.V."/>
            <person name="Schilhabel M.B."/>
            <person name="Klostermeier U.C."/>
            <person name="Beiko R.G."/>
            <person name="Rosenstiel P."/>
            <person name="Hippler M."/>
            <person name="Laroche J."/>
        </authorList>
    </citation>
    <scope>NUCLEOTIDE SEQUENCE [LARGE SCALE GENOMIC DNA]</scope>
    <source>
        <strain evidence="12 13">CCMP1005</strain>
    </source>
</reference>
<dbReference type="Gene3D" id="3.20.10.10">
    <property type="entry name" value="D-amino Acid Aminotransferase, subunit A, domain 2"/>
    <property type="match status" value="1"/>
</dbReference>
<evidence type="ECO:0000313" key="13">
    <source>
        <dbReference type="Proteomes" id="UP000266841"/>
    </source>
</evidence>
<evidence type="ECO:0000313" key="12">
    <source>
        <dbReference type="EMBL" id="EJK45213.1"/>
    </source>
</evidence>
<evidence type="ECO:0000256" key="5">
    <source>
        <dbReference type="ARBA" id="ARBA00022679"/>
    </source>
</evidence>
<dbReference type="GO" id="GO:0052654">
    <property type="term" value="F:L-leucine-2-oxoglutarate transaminase activity"/>
    <property type="evidence" value="ECO:0007669"/>
    <property type="project" value="RHEA"/>
</dbReference>
<accession>K0QZU7</accession>
<keyword evidence="6 9" id="KW-0663">Pyridoxal phosphate</keyword>
<dbReference type="InterPro" id="IPR043131">
    <property type="entry name" value="BCAT-like_N"/>
</dbReference>
<dbReference type="EC" id="2.6.1.42" evidence="10"/>
<dbReference type="NCBIfam" id="NF009897">
    <property type="entry name" value="PRK13357.1"/>
    <property type="match status" value="1"/>
</dbReference>
<dbReference type="GO" id="GO:0008652">
    <property type="term" value="P:amino acid biosynthetic process"/>
    <property type="evidence" value="ECO:0007669"/>
    <property type="project" value="UniProtKB-KW"/>
</dbReference>
<gene>
    <name evidence="12" type="ORF">THAOC_36176</name>
</gene>
<dbReference type="PANTHER" id="PTHR11825:SF44">
    <property type="entry name" value="BRANCHED-CHAIN-AMINO-ACID AMINOTRANSFERASE"/>
    <property type="match status" value="1"/>
</dbReference>
<dbReference type="OrthoDB" id="1732691at2759"/>
<keyword evidence="7 10" id="KW-0100">Branched-chain amino acid biosynthesis</keyword>
<protein>
    <recommendedName>
        <fullName evidence="10">Branched-chain-amino-acid aminotransferase</fullName>
        <ecNumber evidence="10">2.6.1.42</ecNumber>
    </recommendedName>
</protein>
<dbReference type="GO" id="GO:0052655">
    <property type="term" value="F:L-valine-2-oxoglutarate transaminase activity"/>
    <property type="evidence" value="ECO:0007669"/>
    <property type="project" value="RHEA"/>
</dbReference>
<sequence>MSASTARRSISSAQLTIDSSMPADMPGCPSEMPAKESLSFGKVFSPHMLRCRYAKEGGGWQSPEIVPFQDIALSPAASSLHYGMQCFEGMKAYKTLDDEDDIRLFRPDMNMRRLKDSMTRLAMPGADFDPQELIDCIGKLVRLDKDWIPAGEGYSMYLRPTVVSTHPYLGLSCPDDLLLYVISGPVGPYYTTGFEPVRLTADTEYVRAWPGGIGASKVGGNYAATMKPGAEANRAGYQQILWLFGEDREVTEVGSMNVFFMLEREDGSGRELVTPPLSRGDILPGVTRRSILDLTQEWGEFDAVERSITMPEVRRAAHEGRLVEAFGAGTAAVVTPISCIRFEGEDIEVEATGELTKRLFAHLTGIQYGKIKGPDGFEGASKLITCWVKQYNVAHLELAWFVTAPSAAPPSVPSAALPSSPPEITNRNGAECGGKKAKAHDSSAPGTLKGRGGAEEETNPGRLPLSCRGDPTIGGTDMSPTRALPRRAEIKRSRRSREREKR</sequence>
<dbReference type="CDD" id="cd01557">
    <property type="entry name" value="BCAT_beta_family"/>
    <property type="match status" value="1"/>
</dbReference>
<evidence type="ECO:0000256" key="10">
    <source>
        <dbReference type="RuleBase" id="RU004517"/>
    </source>
</evidence>
<evidence type="ECO:0000256" key="2">
    <source>
        <dbReference type="ARBA" id="ARBA00009320"/>
    </source>
</evidence>
<dbReference type="FunFam" id="3.20.10.10:FF:000004">
    <property type="entry name" value="Branched-chain-amino-acid aminotransferase"/>
    <property type="match status" value="1"/>
</dbReference>
<dbReference type="OMA" id="LTEVFAC"/>
<evidence type="ECO:0000256" key="8">
    <source>
        <dbReference type="RuleBase" id="RU004106"/>
    </source>
</evidence>
<dbReference type="InterPro" id="IPR033939">
    <property type="entry name" value="BCAT_family"/>
</dbReference>
<organism evidence="12 13">
    <name type="scientific">Thalassiosira oceanica</name>
    <name type="common">Marine diatom</name>
    <dbReference type="NCBI Taxonomy" id="159749"/>
    <lineage>
        <taxon>Eukaryota</taxon>
        <taxon>Sar</taxon>
        <taxon>Stramenopiles</taxon>
        <taxon>Ochrophyta</taxon>
        <taxon>Bacillariophyta</taxon>
        <taxon>Coscinodiscophyceae</taxon>
        <taxon>Thalassiosirophycidae</taxon>
        <taxon>Thalassiosirales</taxon>
        <taxon>Thalassiosiraceae</taxon>
        <taxon>Thalassiosira</taxon>
    </lineage>
</organism>
<dbReference type="GO" id="GO:0009082">
    <property type="term" value="P:branched-chain amino acid biosynthetic process"/>
    <property type="evidence" value="ECO:0007669"/>
    <property type="project" value="UniProtKB-KW"/>
</dbReference>